<dbReference type="Pfam" id="PF02338">
    <property type="entry name" value="OTU"/>
    <property type="match status" value="1"/>
</dbReference>
<feature type="compositionally biased region" description="Basic residues" evidence="1">
    <location>
        <begin position="50"/>
        <end position="59"/>
    </location>
</feature>
<keyword evidence="4" id="KW-1185">Reference proteome</keyword>
<dbReference type="GeneID" id="105436484"/>
<dbReference type="InParanoid" id="A0A7M7T2R8"/>
<dbReference type="CDD" id="cd22755">
    <property type="entry name" value="OTU_CeDUB-like"/>
    <property type="match status" value="1"/>
</dbReference>
<dbReference type="OrthoDB" id="8953066at2759"/>
<dbReference type="PROSITE" id="PS50802">
    <property type="entry name" value="OTU"/>
    <property type="match status" value="1"/>
</dbReference>
<dbReference type="SUPFAM" id="SSF54001">
    <property type="entry name" value="Cysteine proteinases"/>
    <property type="match status" value="2"/>
</dbReference>
<reference evidence="4" key="1">
    <citation type="submission" date="2015-02" db="EMBL/GenBank/DDBJ databases">
        <title>Genome sequencing for Strongylocentrotus purpuratus.</title>
        <authorList>
            <person name="Murali S."/>
            <person name="Liu Y."/>
            <person name="Vee V."/>
            <person name="English A."/>
            <person name="Wang M."/>
            <person name="Skinner E."/>
            <person name="Han Y."/>
            <person name="Muzny D.M."/>
            <person name="Worley K.C."/>
            <person name="Gibbs R.A."/>
        </authorList>
    </citation>
    <scope>NUCLEOTIDE SEQUENCE</scope>
</reference>
<feature type="compositionally biased region" description="Basic and acidic residues" evidence="1">
    <location>
        <begin position="69"/>
        <end position="103"/>
    </location>
</feature>
<evidence type="ECO:0000313" key="4">
    <source>
        <dbReference type="Proteomes" id="UP000007110"/>
    </source>
</evidence>
<dbReference type="InterPro" id="IPR050704">
    <property type="entry name" value="Peptidase_C85-like"/>
</dbReference>
<dbReference type="EnsemblMetazoa" id="XM_030993689">
    <property type="protein sequence ID" value="XP_030849549"/>
    <property type="gene ID" value="LOC105436484"/>
</dbReference>
<dbReference type="Proteomes" id="UP000007110">
    <property type="component" value="Unassembled WGS sequence"/>
</dbReference>
<dbReference type="Gene3D" id="3.90.70.80">
    <property type="match status" value="1"/>
</dbReference>
<dbReference type="RefSeq" id="XP_030849549.1">
    <property type="nucleotide sequence ID" value="XM_030993689.1"/>
</dbReference>
<organism evidence="3 4">
    <name type="scientific">Strongylocentrotus purpuratus</name>
    <name type="common">Purple sea urchin</name>
    <dbReference type="NCBI Taxonomy" id="7668"/>
    <lineage>
        <taxon>Eukaryota</taxon>
        <taxon>Metazoa</taxon>
        <taxon>Echinodermata</taxon>
        <taxon>Eleutherozoa</taxon>
        <taxon>Echinozoa</taxon>
        <taxon>Echinoidea</taxon>
        <taxon>Euechinoidea</taxon>
        <taxon>Echinacea</taxon>
        <taxon>Camarodonta</taxon>
        <taxon>Echinidea</taxon>
        <taxon>Strongylocentrotidae</taxon>
        <taxon>Strongylocentrotus</taxon>
    </lineage>
</organism>
<protein>
    <recommendedName>
        <fullName evidence="2">OTU domain-containing protein</fullName>
    </recommendedName>
</protein>
<dbReference type="OMA" id="FGTERNH"/>
<feature type="compositionally biased region" description="Basic and acidic residues" evidence="1">
    <location>
        <begin position="118"/>
        <end position="135"/>
    </location>
</feature>
<dbReference type="InterPro" id="IPR038765">
    <property type="entry name" value="Papain-like_cys_pep_sf"/>
</dbReference>
<evidence type="ECO:0000256" key="1">
    <source>
        <dbReference type="SAM" id="MobiDB-lite"/>
    </source>
</evidence>
<dbReference type="PANTHER" id="PTHR12419:SF7">
    <property type="entry name" value="OTU DOMAIN-CONTAINING PROTEIN 3"/>
    <property type="match status" value="1"/>
</dbReference>
<accession>A0A7M7T2R8</accession>
<dbReference type="KEGG" id="spu:105436484"/>
<feature type="region of interest" description="Disordered" evidence="1">
    <location>
        <begin position="263"/>
        <end position="297"/>
    </location>
</feature>
<reference evidence="3" key="2">
    <citation type="submission" date="2021-01" db="UniProtKB">
        <authorList>
            <consortium name="EnsemblMetazoa"/>
        </authorList>
    </citation>
    <scope>IDENTIFICATION</scope>
</reference>
<dbReference type="Pfam" id="PF04843">
    <property type="entry name" value="Herpes_teg_N"/>
    <property type="match status" value="1"/>
</dbReference>
<dbReference type="InterPro" id="IPR006928">
    <property type="entry name" value="Herpes_teg_USP"/>
</dbReference>
<proteinExistence type="predicted"/>
<dbReference type="Gene3D" id="3.90.70.120">
    <property type="match status" value="1"/>
</dbReference>
<feature type="compositionally biased region" description="Basic residues" evidence="1">
    <location>
        <begin position="19"/>
        <end position="28"/>
    </location>
</feature>
<feature type="region of interest" description="Disordered" evidence="1">
    <location>
        <begin position="42"/>
        <end position="143"/>
    </location>
</feature>
<dbReference type="PANTHER" id="PTHR12419">
    <property type="entry name" value="OTU DOMAIN CONTAINING PROTEIN"/>
    <property type="match status" value="1"/>
</dbReference>
<evidence type="ECO:0000259" key="2">
    <source>
        <dbReference type="PROSITE" id="PS50802"/>
    </source>
</evidence>
<feature type="compositionally biased region" description="Acidic residues" evidence="1">
    <location>
        <begin position="1"/>
        <end position="14"/>
    </location>
</feature>
<name>A0A7M7T2R8_STRPU</name>
<feature type="region of interest" description="Disordered" evidence="1">
    <location>
        <begin position="1"/>
        <end position="28"/>
    </location>
</feature>
<feature type="domain" description="OTU" evidence="2">
    <location>
        <begin position="377"/>
        <end position="511"/>
    </location>
</feature>
<sequence length="884" mass="100466">MSADDDDDNDDENMEIFKQTRRVRTSKKRTCNILEKMQDLRRYRVYAGGKRGRGRKRNMKGQSSKAGKKGTDGNHSSDKSEIRFDKDEGIELAVKNEKLDTKKSMNASDQGLDPNTCKNDEHSDQHICNMKDNKGSDGVVQDDSKNNLLQSNFDENREIETDDDSGSDVHIPVKRSCARNCIESDSDTDTSPGCDLFDRSVSPERNMPLNVCDRPKDMPRNEPVGNVCESVLENDDMMKNDFSDVSDGVEEDAVFDSDLKNRSFDTVKDGTDNDTDMSFNDHAHSRNPLESSSDSNIKDEDIEKAIDANMYTCTDETETEVEFVADLGLRGRPDKDFKFVPLQNNDKQNICSKLNIRYIGKGCDSRLDRNSCLGVPLQSKQITGDGNCFFRAISYVIFGTERNHAILRNATVKHLLQTKDMFSNTLRQEYRTVREYVLKRRIKEDGTWATDTEISALANLIDTDIYSYNDQVPCWQLYSAKKPGRINIVTSDKGIYILYTGNVHFNVVESVDFVNFNSLEQTRTTKEDRTSKRTLPCQSIQADVKVKHVLKKCRSKSQIVEEIDEVVDKSPETFQNHVDPNGKKRRLTLETGTINHDERKGTANLLDMTYEQCASNQSESVVHNERNTKDETLESDHKDKCTRVDTQITLVAQGTFNQGDTRFGDLSGKQCVTNSLSALLYSKVKNANDWKSTDLDRILNNGNELYCYIRRSTSLDNQYLLISDLFEYLDAYNELFNIVRREPVTGLLDGDELILAQSLSMTLKQALEKELCTDSDACFVTFARSTFIVLSGQDGFFIFDSHSRSSRGFLSCNGHSVVLRTQSWQGVYKHCMRLRIVDLIRILKLEHSMNLAKCSFFDWVGVGDKVRHGGNHHSQEDTQIRDQA</sequence>
<evidence type="ECO:0000313" key="3">
    <source>
        <dbReference type="EnsemblMetazoa" id="XP_030849549"/>
    </source>
</evidence>
<dbReference type="AlphaFoldDB" id="A0A7M7T2R8"/>
<dbReference type="InterPro" id="IPR003323">
    <property type="entry name" value="OTU_dom"/>
</dbReference>